<evidence type="ECO:0000313" key="3">
    <source>
        <dbReference type="EnsemblPlants" id="ONIVA01G38700.4"/>
    </source>
</evidence>
<organism evidence="3">
    <name type="scientific">Oryza nivara</name>
    <name type="common">Indian wild rice</name>
    <name type="synonym">Oryza sativa f. spontanea</name>
    <dbReference type="NCBI Taxonomy" id="4536"/>
    <lineage>
        <taxon>Eukaryota</taxon>
        <taxon>Viridiplantae</taxon>
        <taxon>Streptophyta</taxon>
        <taxon>Embryophyta</taxon>
        <taxon>Tracheophyta</taxon>
        <taxon>Spermatophyta</taxon>
        <taxon>Magnoliopsida</taxon>
        <taxon>Liliopsida</taxon>
        <taxon>Poales</taxon>
        <taxon>Poaceae</taxon>
        <taxon>BOP clade</taxon>
        <taxon>Oryzoideae</taxon>
        <taxon>Oryzeae</taxon>
        <taxon>Oryzinae</taxon>
        <taxon>Oryza</taxon>
    </lineage>
</organism>
<sequence>MNKLAAQRIHSSMRLLEIGVLCGALSAAEGDEPARQPKENREAGGSGTRGADPSPHLLFLANTTSPPNQTNTTFPHPCYSRIRNPHPKILATSAPRVLAAGQRYHLAVQAAIALSPYLPATQRRFVVVELAAPQLSPGAIVLHHLPADTVPAAAVVFSWIHRPTPSPTISSTAISSLLMAAARRLLHTSPIRCFFHSMRYTCEIRELYGSADADADARPTHTARFDSHAHAHALPPLAGRQPVSPTALYSLVSPLNFLLLRRLLFMRTRPKAGWCVQSKGPHGGWQVGRRRCAQNATQRLY</sequence>
<reference evidence="3" key="1">
    <citation type="submission" date="2015-04" db="UniProtKB">
        <authorList>
            <consortium name="EnsemblPlants"/>
        </authorList>
    </citation>
    <scope>IDENTIFICATION</scope>
    <source>
        <strain evidence="3">SL10</strain>
    </source>
</reference>
<evidence type="ECO:0000256" key="2">
    <source>
        <dbReference type="SAM" id="SignalP"/>
    </source>
</evidence>
<feature type="signal peptide" evidence="2">
    <location>
        <begin position="1"/>
        <end position="30"/>
    </location>
</feature>
<feature type="compositionally biased region" description="Basic and acidic residues" evidence="1">
    <location>
        <begin position="32"/>
        <end position="42"/>
    </location>
</feature>
<dbReference type="EnsemblPlants" id="ONIVA01G38700.4">
    <property type="protein sequence ID" value="ONIVA01G38700.4"/>
    <property type="gene ID" value="ONIVA01G38700"/>
</dbReference>
<keyword evidence="2" id="KW-0732">Signal</keyword>
<dbReference type="AlphaFoldDB" id="A0A0E0FUF2"/>
<evidence type="ECO:0000313" key="4">
    <source>
        <dbReference type="Proteomes" id="UP000006591"/>
    </source>
</evidence>
<reference evidence="3" key="2">
    <citation type="submission" date="2018-04" db="EMBL/GenBank/DDBJ databases">
        <title>OnivRS2 (Oryza nivara Reference Sequence Version 2).</title>
        <authorList>
            <person name="Zhang J."/>
            <person name="Kudrna D."/>
            <person name="Lee S."/>
            <person name="Talag J."/>
            <person name="Rajasekar S."/>
            <person name="Welchert J."/>
            <person name="Hsing Y.-I."/>
            <person name="Wing R.A."/>
        </authorList>
    </citation>
    <scope>NUCLEOTIDE SEQUENCE [LARGE SCALE GENOMIC DNA]</scope>
</reference>
<feature type="region of interest" description="Disordered" evidence="1">
    <location>
        <begin position="29"/>
        <end position="53"/>
    </location>
</feature>
<evidence type="ECO:0000256" key="1">
    <source>
        <dbReference type="SAM" id="MobiDB-lite"/>
    </source>
</evidence>
<accession>A0A0E0FUF2</accession>
<proteinExistence type="predicted"/>
<dbReference type="Gramene" id="ONIVA01G38700.4">
    <property type="protein sequence ID" value="ONIVA01G38700.4"/>
    <property type="gene ID" value="ONIVA01G38700"/>
</dbReference>
<feature type="chain" id="PRO_5002359541" evidence="2">
    <location>
        <begin position="31"/>
        <end position="301"/>
    </location>
</feature>
<keyword evidence="4" id="KW-1185">Reference proteome</keyword>
<dbReference type="HOGENOM" id="CLU_080561_0_0_1"/>
<dbReference type="Proteomes" id="UP000006591">
    <property type="component" value="Chromosome 1"/>
</dbReference>
<protein>
    <submittedName>
        <fullName evidence="3">Uncharacterized protein</fullName>
    </submittedName>
</protein>
<name>A0A0E0FUF2_ORYNI</name>